<dbReference type="EnsemblPlants" id="AES94796">
    <property type="protein sequence ID" value="AES94796"/>
    <property type="gene ID" value="MTR_5g018450"/>
</dbReference>
<evidence type="ECO:0000313" key="3">
    <source>
        <dbReference type="Proteomes" id="UP000002051"/>
    </source>
</evidence>
<sequence length="68" mass="7912">MRLRIGSQNLSLRGLPPIGRPMYIKGIFPTLQLNTFAASFNKESEIFIPTIADDKKLKRKRERLKRIK</sequence>
<reference evidence="1 3" key="2">
    <citation type="journal article" date="2014" name="BMC Genomics">
        <title>An improved genome release (version Mt4.0) for the model legume Medicago truncatula.</title>
        <authorList>
            <person name="Tang H."/>
            <person name="Krishnakumar V."/>
            <person name="Bidwell S."/>
            <person name="Rosen B."/>
            <person name="Chan A."/>
            <person name="Zhou S."/>
            <person name="Gentzbittel L."/>
            <person name="Childs K.L."/>
            <person name="Yandell M."/>
            <person name="Gundlach H."/>
            <person name="Mayer K.F."/>
            <person name="Schwartz D.C."/>
            <person name="Town C.D."/>
        </authorList>
    </citation>
    <scope>GENOME REANNOTATION</scope>
    <source>
        <strain evidence="2 3">cv. Jemalong A17</strain>
    </source>
</reference>
<reference evidence="2" key="3">
    <citation type="submission" date="2015-04" db="UniProtKB">
        <authorList>
            <consortium name="EnsemblPlants"/>
        </authorList>
    </citation>
    <scope>IDENTIFICATION</scope>
    <source>
        <strain evidence="2">cv. Jemalong A17</strain>
    </source>
</reference>
<proteinExistence type="predicted"/>
<gene>
    <name evidence="1" type="ordered locus">MTR_5g018450</name>
</gene>
<name>G7K9F3_MEDTR</name>
<dbReference type="HOGENOM" id="CLU_2797792_0_0_1"/>
<keyword evidence="3" id="KW-1185">Reference proteome</keyword>
<dbReference type="AlphaFoldDB" id="G7K9F3"/>
<accession>G7K9F3</accession>
<protein>
    <submittedName>
        <fullName evidence="1 2">Uncharacterized protein</fullName>
    </submittedName>
</protein>
<dbReference type="EMBL" id="CM001221">
    <property type="protein sequence ID" value="AES94796.1"/>
    <property type="molecule type" value="Genomic_DNA"/>
</dbReference>
<dbReference type="PaxDb" id="3880-AES94796"/>
<dbReference type="Proteomes" id="UP000002051">
    <property type="component" value="Chromosome 5"/>
</dbReference>
<evidence type="ECO:0000313" key="2">
    <source>
        <dbReference type="EnsemblPlants" id="AES94796"/>
    </source>
</evidence>
<organism evidence="1 3">
    <name type="scientific">Medicago truncatula</name>
    <name type="common">Barrel medic</name>
    <name type="synonym">Medicago tribuloides</name>
    <dbReference type="NCBI Taxonomy" id="3880"/>
    <lineage>
        <taxon>Eukaryota</taxon>
        <taxon>Viridiplantae</taxon>
        <taxon>Streptophyta</taxon>
        <taxon>Embryophyta</taxon>
        <taxon>Tracheophyta</taxon>
        <taxon>Spermatophyta</taxon>
        <taxon>Magnoliopsida</taxon>
        <taxon>eudicotyledons</taxon>
        <taxon>Gunneridae</taxon>
        <taxon>Pentapetalae</taxon>
        <taxon>rosids</taxon>
        <taxon>fabids</taxon>
        <taxon>Fabales</taxon>
        <taxon>Fabaceae</taxon>
        <taxon>Papilionoideae</taxon>
        <taxon>50 kb inversion clade</taxon>
        <taxon>NPAAA clade</taxon>
        <taxon>Hologalegina</taxon>
        <taxon>IRL clade</taxon>
        <taxon>Trifolieae</taxon>
        <taxon>Medicago</taxon>
    </lineage>
</organism>
<evidence type="ECO:0000313" key="1">
    <source>
        <dbReference type="EMBL" id="AES94796.1"/>
    </source>
</evidence>
<reference evidence="1 3" key="1">
    <citation type="journal article" date="2011" name="Nature">
        <title>The Medicago genome provides insight into the evolution of rhizobial symbioses.</title>
        <authorList>
            <person name="Young N.D."/>
            <person name="Debelle F."/>
            <person name="Oldroyd G.E."/>
            <person name="Geurts R."/>
            <person name="Cannon S.B."/>
            <person name="Udvardi M.K."/>
            <person name="Benedito V.A."/>
            <person name="Mayer K.F."/>
            <person name="Gouzy J."/>
            <person name="Schoof H."/>
            <person name="Van de Peer Y."/>
            <person name="Proost S."/>
            <person name="Cook D.R."/>
            <person name="Meyers B.C."/>
            <person name="Spannagl M."/>
            <person name="Cheung F."/>
            <person name="De Mita S."/>
            <person name="Krishnakumar V."/>
            <person name="Gundlach H."/>
            <person name="Zhou S."/>
            <person name="Mudge J."/>
            <person name="Bharti A.K."/>
            <person name="Murray J.D."/>
            <person name="Naoumkina M.A."/>
            <person name="Rosen B."/>
            <person name="Silverstein K.A."/>
            <person name="Tang H."/>
            <person name="Rombauts S."/>
            <person name="Zhao P.X."/>
            <person name="Zhou P."/>
            <person name="Barbe V."/>
            <person name="Bardou P."/>
            <person name="Bechner M."/>
            <person name="Bellec A."/>
            <person name="Berger A."/>
            <person name="Berges H."/>
            <person name="Bidwell S."/>
            <person name="Bisseling T."/>
            <person name="Choisne N."/>
            <person name="Couloux A."/>
            <person name="Denny R."/>
            <person name="Deshpande S."/>
            <person name="Dai X."/>
            <person name="Doyle J.J."/>
            <person name="Dudez A.M."/>
            <person name="Farmer A.D."/>
            <person name="Fouteau S."/>
            <person name="Franken C."/>
            <person name="Gibelin C."/>
            <person name="Gish J."/>
            <person name="Goldstein S."/>
            <person name="Gonzalez A.J."/>
            <person name="Green P.J."/>
            <person name="Hallab A."/>
            <person name="Hartog M."/>
            <person name="Hua A."/>
            <person name="Humphray S.J."/>
            <person name="Jeong D.H."/>
            <person name="Jing Y."/>
            <person name="Jocker A."/>
            <person name="Kenton S.M."/>
            <person name="Kim D.J."/>
            <person name="Klee K."/>
            <person name="Lai H."/>
            <person name="Lang C."/>
            <person name="Lin S."/>
            <person name="Macmil S.L."/>
            <person name="Magdelenat G."/>
            <person name="Matthews L."/>
            <person name="McCorrison J."/>
            <person name="Monaghan E.L."/>
            <person name="Mun J.H."/>
            <person name="Najar F.Z."/>
            <person name="Nicholson C."/>
            <person name="Noirot C."/>
            <person name="O'Bleness M."/>
            <person name="Paule C.R."/>
            <person name="Poulain J."/>
            <person name="Prion F."/>
            <person name="Qin B."/>
            <person name="Qu C."/>
            <person name="Retzel E.F."/>
            <person name="Riddle C."/>
            <person name="Sallet E."/>
            <person name="Samain S."/>
            <person name="Samson N."/>
            <person name="Sanders I."/>
            <person name="Saurat O."/>
            <person name="Scarpelli C."/>
            <person name="Schiex T."/>
            <person name="Segurens B."/>
            <person name="Severin A.J."/>
            <person name="Sherrier D.J."/>
            <person name="Shi R."/>
            <person name="Sims S."/>
            <person name="Singer S.R."/>
            <person name="Sinharoy S."/>
            <person name="Sterck L."/>
            <person name="Viollet A."/>
            <person name="Wang B.B."/>
            <person name="Wang K."/>
            <person name="Wang M."/>
            <person name="Wang X."/>
            <person name="Warfsmann J."/>
            <person name="Weissenbach J."/>
            <person name="White D.D."/>
            <person name="White J.D."/>
            <person name="Wiley G.B."/>
            <person name="Wincker P."/>
            <person name="Xing Y."/>
            <person name="Yang L."/>
            <person name="Yao Z."/>
            <person name="Ying F."/>
            <person name="Zhai J."/>
            <person name="Zhou L."/>
            <person name="Zuber A."/>
            <person name="Denarie J."/>
            <person name="Dixon R.A."/>
            <person name="May G.D."/>
            <person name="Schwartz D.C."/>
            <person name="Rogers J."/>
            <person name="Quetier F."/>
            <person name="Town C.D."/>
            <person name="Roe B.A."/>
        </authorList>
    </citation>
    <scope>NUCLEOTIDE SEQUENCE [LARGE SCALE GENOMIC DNA]</scope>
    <source>
        <strain evidence="1">A17</strain>
        <strain evidence="2 3">cv. Jemalong A17</strain>
    </source>
</reference>